<reference evidence="2" key="1">
    <citation type="journal article" date="2019" name="Int. J. Syst. Evol. Microbiol.">
        <title>The Global Catalogue of Microorganisms (GCM) 10K type strain sequencing project: providing services to taxonomists for standard genome sequencing and annotation.</title>
        <authorList>
            <consortium name="The Broad Institute Genomics Platform"/>
            <consortium name="The Broad Institute Genome Sequencing Center for Infectious Disease"/>
            <person name="Wu L."/>
            <person name="Ma J."/>
        </authorList>
    </citation>
    <scope>NUCLEOTIDE SEQUENCE [LARGE SCALE GENOMIC DNA]</scope>
    <source>
        <strain evidence="2">JCM 18287</strain>
    </source>
</reference>
<evidence type="ECO:0000313" key="1">
    <source>
        <dbReference type="EMBL" id="GAA4971112.1"/>
    </source>
</evidence>
<name>A0ABP9HHJ6_9FLAO</name>
<evidence type="ECO:0000313" key="2">
    <source>
        <dbReference type="Proteomes" id="UP001501692"/>
    </source>
</evidence>
<gene>
    <name evidence="1" type="ORF">GCM10023315_21410</name>
</gene>
<protein>
    <submittedName>
        <fullName evidence="1">Uncharacterized protein</fullName>
    </submittedName>
</protein>
<accession>A0ABP9HHJ6</accession>
<proteinExistence type="predicted"/>
<comment type="caution">
    <text evidence="1">The sequence shown here is derived from an EMBL/GenBank/DDBJ whole genome shotgun (WGS) entry which is preliminary data.</text>
</comment>
<organism evidence="1 2">
    <name type="scientific">Algibacter aquimarinus</name>
    <dbReference type="NCBI Taxonomy" id="1136748"/>
    <lineage>
        <taxon>Bacteria</taxon>
        <taxon>Pseudomonadati</taxon>
        <taxon>Bacteroidota</taxon>
        <taxon>Flavobacteriia</taxon>
        <taxon>Flavobacteriales</taxon>
        <taxon>Flavobacteriaceae</taxon>
        <taxon>Algibacter</taxon>
    </lineage>
</organism>
<dbReference type="Proteomes" id="UP001501692">
    <property type="component" value="Unassembled WGS sequence"/>
</dbReference>
<dbReference type="EMBL" id="BAABJK010000006">
    <property type="protein sequence ID" value="GAA4971112.1"/>
    <property type="molecule type" value="Genomic_DNA"/>
</dbReference>
<sequence>MRNKLLKLFASNTVKRFKDAATTAQIKNTFDGENLSAIFKIANTNVPIIKPNCTAEVKCARAETSRLKLDIKSVIIAFPANHKDVQQN</sequence>
<keyword evidence="2" id="KW-1185">Reference proteome</keyword>